<gene>
    <name evidence="2" type="ORF">FPE_LOCUS34089</name>
</gene>
<proteinExistence type="predicted"/>
<dbReference type="GO" id="GO:0005829">
    <property type="term" value="C:cytosol"/>
    <property type="evidence" value="ECO:0007669"/>
    <property type="project" value="TreeGrafter"/>
</dbReference>
<feature type="domain" description="BAAT/Acyl-CoA thioester hydrolase C-terminal" evidence="1">
    <location>
        <begin position="52"/>
        <end position="87"/>
    </location>
</feature>
<evidence type="ECO:0000259" key="1">
    <source>
        <dbReference type="Pfam" id="PF08840"/>
    </source>
</evidence>
<dbReference type="AlphaFoldDB" id="A0AAD2AE43"/>
<name>A0AAD2AE43_9LAMI</name>
<dbReference type="InterPro" id="IPR029058">
    <property type="entry name" value="AB_hydrolase_fold"/>
</dbReference>
<dbReference type="PANTHER" id="PTHR42886">
    <property type="entry name" value="RE40534P-RELATED"/>
    <property type="match status" value="1"/>
</dbReference>
<evidence type="ECO:0000313" key="3">
    <source>
        <dbReference type="Proteomes" id="UP000834106"/>
    </source>
</evidence>
<dbReference type="PANTHER" id="PTHR42886:SF53">
    <property type="entry name" value="ALPHA_BETA-HYDROLASES SUPERFAMILY PROTEIN"/>
    <property type="match status" value="1"/>
</dbReference>
<dbReference type="SUPFAM" id="SSF53474">
    <property type="entry name" value="alpha/beta-Hydrolases"/>
    <property type="match status" value="1"/>
</dbReference>
<dbReference type="InterPro" id="IPR014940">
    <property type="entry name" value="BAAT_C"/>
</dbReference>
<dbReference type="Pfam" id="PF08840">
    <property type="entry name" value="BAAT_C"/>
    <property type="match status" value="1"/>
</dbReference>
<accession>A0AAD2AE43</accession>
<dbReference type="Proteomes" id="UP000834106">
    <property type="component" value="Chromosome 22"/>
</dbReference>
<evidence type="ECO:0000313" key="2">
    <source>
        <dbReference type="EMBL" id="CAI9786659.1"/>
    </source>
</evidence>
<dbReference type="EMBL" id="OU503057">
    <property type="protein sequence ID" value="CAI9786659.1"/>
    <property type="molecule type" value="Genomic_DNA"/>
</dbReference>
<dbReference type="Gene3D" id="3.40.50.1820">
    <property type="entry name" value="alpha/beta hydrolase"/>
    <property type="match status" value="1"/>
</dbReference>
<reference evidence="2" key="1">
    <citation type="submission" date="2023-05" db="EMBL/GenBank/DDBJ databases">
        <authorList>
            <person name="Huff M."/>
        </authorList>
    </citation>
    <scope>NUCLEOTIDE SEQUENCE</scope>
</reference>
<sequence>MFLSLQVPTPLRYYTPSTFLKTRESEGLFQPGNFFREAEDLRAVIEYFTGANRTVVAILGHSKGGYVVLLYASKYHDISAVVNVSGRYDLKRGIEDHLGKEFLERIEKDGYVDIKKGIGDHGLSVM</sequence>
<organism evidence="2 3">
    <name type="scientific">Fraxinus pennsylvanica</name>
    <dbReference type="NCBI Taxonomy" id="56036"/>
    <lineage>
        <taxon>Eukaryota</taxon>
        <taxon>Viridiplantae</taxon>
        <taxon>Streptophyta</taxon>
        <taxon>Embryophyta</taxon>
        <taxon>Tracheophyta</taxon>
        <taxon>Spermatophyta</taxon>
        <taxon>Magnoliopsida</taxon>
        <taxon>eudicotyledons</taxon>
        <taxon>Gunneridae</taxon>
        <taxon>Pentapetalae</taxon>
        <taxon>asterids</taxon>
        <taxon>lamiids</taxon>
        <taxon>Lamiales</taxon>
        <taxon>Oleaceae</taxon>
        <taxon>Oleeae</taxon>
        <taxon>Fraxinus</taxon>
    </lineage>
</organism>
<protein>
    <recommendedName>
        <fullName evidence="1">BAAT/Acyl-CoA thioester hydrolase C-terminal domain-containing protein</fullName>
    </recommendedName>
</protein>
<keyword evidence="3" id="KW-1185">Reference proteome</keyword>